<dbReference type="EMBL" id="QGHE01000001">
    <property type="protein sequence ID" value="PWJ82966.1"/>
    <property type="molecule type" value="Genomic_DNA"/>
</dbReference>
<evidence type="ECO:0000313" key="1">
    <source>
        <dbReference type="EMBL" id="PWJ82966.1"/>
    </source>
</evidence>
<name>A0ABD6XYB3_ENTAG</name>
<reference evidence="1 2" key="1">
    <citation type="submission" date="2018-05" db="EMBL/GenBank/DDBJ databases">
        <title>Genomic Encyclopedia of Type Strains, Phase IV (KMG-V): Genome sequencing to study the core and pangenomes of soil and plant-associated prokaryotes.</title>
        <authorList>
            <person name="Whitman W."/>
        </authorList>
    </citation>
    <scope>NUCLEOTIDE SEQUENCE [LARGE SCALE GENOMIC DNA]</scope>
    <source>
        <strain evidence="1 2">PNG 92-11</strain>
    </source>
</reference>
<dbReference type="Proteomes" id="UP000245996">
    <property type="component" value="Unassembled WGS sequence"/>
</dbReference>
<gene>
    <name evidence="1" type="ORF">C7430_101533</name>
</gene>
<proteinExistence type="predicted"/>
<dbReference type="AlphaFoldDB" id="A0ABD6XYB3"/>
<accession>A0ABD6XYB3</accession>
<comment type="caution">
    <text evidence="1">The sequence shown here is derived from an EMBL/GenBank/DDBJ whole genome shotgun (WGS) entry which is preliminary data.</text>
</comment>
<sequence length="37" mass="4368">MQLVISSTHIMMYFLNIKPINEALKRLILARDIFNYG</sequence>
<protein>
    <submittedName>
        <fullName evidence="1">Uncharacterized protein</fullName>
    </submittedName>
</protein>
<evidence type="ECO:0000313" key="2">
    <source>
        <dbReference type="Proteomes" id="UP000245996"/>
    </source>
</evidence>
<organism evidence="1 2">
    <name type="scientific">Enterobacter agglomerans</name>
    <name type="common">Erwinia herbicola</name>
    <name type="synonym">Pantoea agglomerans</name>
    <dbReference type="NCBI Taxonomy" id="549"/>
    <lineage>
        <taxon>Bacteria</taxon>
        <taxon>Pseudomonadati</taxon>
        <taxon>Pseudomonadota</taxon>
        <taxon>Gammaproteobacteria</taxon>
        <taxon>Enterobacterales</taxon>
        <taxon>Erwiniaceae</taxon>
        <taxon>Pantoea</taxon>
        <taxon>Pantoea agglomerans group</taxon>
    </lineage>
</organism>